<dbReference type="GO" id="GO:0005960">
    <property type="term" value="C:glycine cleavage complex"/>
    <property type="evidence" value="ECO:0007669"/>
    <property type="project" value="InterPro"/>
</dbReference>
<dbReference type="Pfam" id="PF01597">
    <property type="entry name" value="GCV_H"/>
    <property type="match status" value="1"/>
</dbReference>
<evidence type="ECO:0000256" key="1">
    <source>
        <dbReference type="ARBA" id="ARBA00022823"/>
    </source>
</evidence>
<dbReference type="CDD" id="cd06848">
    <property type="entry name" value="GCS_H"/>
    <property type="match status" value="1"/>
</dbReference>
<evidence type="ECO:0000313" key="2">
    <source>
        <dbReference type="EMBL" id="KPJ72890.1"/>
    </source>
</evidence>
<dbReference type="PANTHER" id="PTHR11715:SF3">
    <property type="entry name" value="GLYCINE CLEAVAGE SYSTEM H PROTEIN-RELATED"/>
    <property type="match status" value="1"/>
</dbReference>
<reference evidence="2 3" key="1">
    <citation type="journal article" date="2015" name="Microbiome">
        <title>Genomic resolution of linkages in carbon, nitrogen, and sulfur cycling among widespread estuary sediment bacteria.</title>
        <authorList>
            <person name="Baker B.J."/>
            <person name="Lazar C.S."/>
            <person name="Teske A.P."/>
            <person name="Dick G.J."/>
        </authorList>
    </citation>
    <scope>NUCLEOTIDE SEQUENCE [LARGE SCALE GENOMIC DNA]</scope>
    <source>
        <strain evidence="2">DG_78</strain>
    </source>
</reference>
<dbReference type="GO" id="GO:0005737">
    <property type="term" value="C:cytoplasm"/>
    <property type="evidence" value="ECO:0007669"/>
    <property type="project" value="TreeGrafter"/>
</dbReference>
<dbReference type="SUPFAM" id="SSF51230">
    <property type="entry name" value="Single hybrid motif"/>
    <property type="match status" value="1"/>
</dbReference>
<dbReference type="AlphaFoldDB" id="A0A0S7YE90"/>
<name>A0A0S7YE90_UNCT6</name>
<evidence type="ECO:0000313" key="3">
    <source>
        <dbReference type="Proteomes" id="UP000051012"/>
    </source>
</evidence>
<dbReference type="InterPro" id="IPR011053">
    <property type="entry name" value="Single_hybrid_motif"/>
</dbReference>
<keyword evidence="1" id="KW-0450">Lipoyl</keyword>
<gene>
    <name evidence="2" type="ORF">AMJ52_04790</name>
</gene>
<accession>A0A0S7YE90</accession>
<dbReference type="Gene3D" id="2.40.50.100">
    <property type="match status" value="1"/>
</dbReference>
<dbReference type="InterPro" id="IPR002930">
    <property type="entry name" value="GCV_H"/>
</dbReference>
<sequence length="241" mass="28160">MVVKAIEKLRQLPASERKCRYMLTGDFSYKICSNNYECWHCAVDQYVQDTIEADPYLQKRRQRLAKKEKKVKGFTIREDFYYLPNHIWIKVEGEVVKIGIDDFAAHLIGKMENVELPDKNVISKDDACWRFGSHNRMVRMTLPTDTEIIEKNDLVLSDPTIIQKEPYGRGWLLKIKSPAGVGNMLKGSQAIDWLEKEFEKLHQEFEEHVGITITDGGEIVDNIHERLTNEEWNRLVTRFLS</sequence>
<dbReference type="EMBL" id="LJNI01000050">
    <property type="protein sequence ID" value="KPJ72890.1"/>
    <property type="molecule type" value="Genomic_DNA"/>
</dbReference>
<dbReference type="InterPro" id="IPR033753">
    <property type="entry name" value="GCV_H/Fam206"/>
</dbReference>
<proteinExistence type="predicted"/>
<dbReference type="Proteomes" id="UP000051012">
    <property type="component" value="Unassembled WGS sequence"/>
</dbReference>
<dbReference type="GO" id="GO:0009249">
    <property type="term" value="P:protein lipoylation"/>
    <property type="evidence" value="ECO:0007669"/>
    <property type="project" value="TreeGrafter"/>
</dbReference>
<dbReference type="PANTHER" id="PTHR11715">
    <property type="entry name" value="GLYCINE CLEAVAGE SYSTEM H PROTEIN"/>
    <property type="match status" value="1"/>
</dbReference>
<dbReference type="GO" id="GO:0019464">
    <property type="term" value="P:glycine decarboxylation via glycine cleavage system"/>
    <property type="evidence" value="ECO:0007669"/>
    <property type="project" value="InterPro"/>
</dbReference>
<evidence type="ECO:0008006" key="4">
    <source>
        <dbReference type="Google" id="ProtNLM"/>
    </source>
</evidence>
<protein>
    <recommendedName>
        <fullName evidence="4">Glycine cleavage system protein H</fullName>
    </recommendedName>
</protein>
<organism evidence="2 3">
    <name type="scientific">candidate division TA06 bacterium DG_78</name>
    <dbReference type="NCBI Taxonomy" id="1703772"/>
    <lineage>
        <taxon>Bacteria</taxon>
        <taxon>Bacteria division TA06</taxon>
    </lineage>
</organism>
<comment type="caution">
    <text evidence="2">The sequence shown here is derived from an EMBL/GenBank/DDBJ whole genome shotgun (WGS) entry which is preliminary data.</text>
</comment>